<name>A0A5R9G6I9_9BACL</name>
<reference evidence="3 4" key="1">
    <citation type="submission" date="2019-05" db="EMBL/GenBank/DDBJ databases">
        <authorList>
            <person name="Narsing Rao M.P."/>
            <person name="Li W.J."/>
        </authorList>
    </citation>
    <scope>NUCLEOTIDE SEQUENCE [LARGE SCALE GENOMIC DNA]</scope>
    <source>
        <strain evidence="3 4">SYSU_K30003</strain>
    </source>
</reference>
<dbReference type="SUPFAM" id="SSF55383">
    <property type="entry name" value="Copper amine oxidase, domain N"/>
    <property type="match status" value="1"/>
</dbReference>
<dbReference type="InterPro" id="IPR036582">
    <property type="entry name" value="Mao_N_sf"/>
</dbReference>
<organism evidence="3 4">
    <name type="scientific">Paenibacillus antri</name>
    <dbReference type="NCBI Taxonomy" id="2582848"/>
    <lineage>
        <taxon>Bacteria</taxon>
        <taxon>Bacillati</taxon>
        <taxon>Bacillota</taxon>
        <taxon>Bacilli</taxon>
        <taxon>Bacillales</taxon>
        <taxon>Paenibacillaceae</taxon>
        <taxon>Paenibacillus</taxon>
    </lineage>
</organism>
<dbReference type="EMBL" id="VCIW01000009">
    <property type="protein sequence ID" value="TLS51381.1"/>
    <property type="molecule type" value="Genomic_DNA"/>
</dbReference>
<dbReference type="InterPro" id="IPR012854">
    <property type="entry name" value="Cu_amine_oxidase-like_N"/>
</dbReference>
<accession>A0A5R9G6I9</accession>
<feature type="chain" id="PRO_5024395938" evidence="1">
    <location>
        <begin position="25"/>
        <end position="498"/>
    </location>
</feature>
<feature type="signal peptide" evidence="1">
    <location>
        <begin position="1"/>
        <end position="24"/>
    </location>
</feature>
<dbReference type="Pfam" id="PF07833">
    <property type="entry name" value="Cu_amine_oxidN1"/>
    <property type="match status" value="1"/>
</dbReference>
<dbReference type="Gene3D" id="3.30.457.10">
    <property type="entry name" value="Copper amine oxidase-like, N-terminal domain"/>
    <property type="match status" value="1"/>
</dbReference>
<evidence type="ECO:0000313" key="4">
    <source>
        <dbReference type="Proteomes" id="UP000309676"/>
    </source>
</evidence>
<evidence type="ECO:0000256" key="1">
    <source>
        <dbReference type="SAM" id="SignalP"/>
    </source>
</evidence>
<proteinExistence type="predicted"/>
<gene>
    <name evidence="3" type="ORF">FE782_14810</name>
</gene>
<dbReference type="Proteomes" id="UP000309676">
    <property type="component" value="Unassembled WGS sequence"/>
</dbReference>
<dbReference type="OrthoDB" id="2111131at2"/>
<protein>
    <submittedName>
        <fullName evidence="3">Copper amine oxidase N-terminal domain-containing protein</fullName>
    </submittedName>
</protein>
<comment type="caution">
    <text evidence="3">The sequence shown here is derived from an EMBL/GenBank/DDBJ whole genome shotgun (WGS) entry which is preliminary data.</text>
</comment>
<feature type="domain" description="Copper amine oxidase-like N-terminal" evidence="2">
    <location>
        <begin position="386"/>
        <end position="494"/>
    </location>
</feature>
<sequence>MMKKSIALLLSASLVFGSVPAAFAAQTSFEVTTDVKAQVALSDAYKSILALFPADATAPPVDLAKVKAEYEAKFQADVKVVNAEIDTLVTQTLDLAIKGDLSAGQAKQAIDKGLQWYFYGVITNLTRYEALPALEKGDKAAATAALDKAIELYASVLEPTAQKRDNYYKDYGVMTVDTLATAVEGLQQAVDEGDVLTYKIYRQMFDKTLIKVFHLAAIKYAKTAPTAAEATAAIEMTEGFFFFAPIYNSLSGGSKADADAVRAAFGSGDPAQLNEAEVKHRFAAMFNGKIGGYATRVLTDELPNGKHEAAIEHAMEGNMFLVAEEVLIKEQLGEEAYAEALDHAELYLAAVEANDRAAANEHVVAYLKIIAQLDGVVFAIGSNELTVDGEAVTVDAASYVNAETNRTLVPTRFISDAIGATVAFDEATQVVTLTKGEQTIELKLGSDEVVVNGTVDPAKKLDQTVATKDGRSFIPLRAVAELFGNNVFYANGEVVITE</sequence>
<dbReference type="AlphaFoldDB" id="A0A5R9G6I9"/>
<keyword evidence="1" id="KW-0732">Signal</keyword>
<evidence type="ECO:0000259" key="2">
    <source>
        <dbReference type="Pfam" id="PF07833"/>
    </source>
</evidence>
<dbReference type="RefSeq" id="WP_138194993.1">
    <property type="nucleotide sequence ID" value="NZ_VCIW01000009.1"/>
</dbReference>
<evidence type="ECO:0000313" key="3">
    <source>
        <dbReference type="EMBL" id="TLS51381.1"/>
    </source>
</evidence>
<keyword evidence="4" id="KW-1185">Reference proteome</keyword>